<evidence type="ECO:0000313" key="2">
    <source>
        <dbReference type="EMBL" id="EKM82386.1"/>
    </source>
</evidence>
<feature type="region of interest" description="Disordered" evidence="1">
    <location>
        <begin position="21"/>
        <end position="49"/>
    </location>
</feature>
<dbReference type="OMA" id="QSYMDPP"/>
<evidence type="ECO:0000313" key="3">
    <source>
        <dbReference type="Proteomes" id="UP000008493"/>
    </source>
</evidence>
<dbReference type="HOGENOM" id="CLU_2605474_0_0_1"/>
<feature type="compositionally biased region" description="Polar residues" evidence="1">
    <location>
        <begin position="31"/>
        <end position="48"/>
    </location>
</feature>
<proteinExistence type="predicted"/>
<reference evidence="3" key="1">
    <citation type="journal article" date="2012" name="Proc. Natl. Acad. Sci. U.S.A.">
        <title>Genome sequence of the button mushroom Agaricus bisporus reveals mechanisms governing adaptation to a humic-rich ecological niche.</title>
        <authorList>
            <person name="Morin E."/>
            <person name="Kohler A."/>
            <person name="Baker A.R."/>
            <person name="Foulongne-Oriol M."/>
            <person name="Lombard V."/>
            <person name="Nagy L.G."/>
            <person name="Ohm R.A."/>
            <person name="Patyshakuliyeva A."/>
            <person name="Brun A."/>
            <person name="Aerts A.L."/>
            <person name="Bailey A.M."/>
            <person name="Billette C."/>
            <person name="Coutinho P.M."/>
            <person name="Deakin G."/>
            <person name="Doddapaneni H."/>
            <person name="Floudas D."/>
            <person name="Grimwood J."/>
            <person name="Hilden K."/>
            <person name="Kuees U."/>
            <person name="LaButti K.M."/>
            <person name="Lapidus A."/>
            <person name="Lindquist E.A."/>
            <person name="Lucas S.M."/>
            <person name="Murat C."/>
            <person name="Riley R.W."/>
            <person name="Salamov A.A."/>
            <person name="Schmutz J."/>
            <person name="Subramanian V."/>
            <person name="Woesten H.A.B."/>
            <person name="Xu J."/>
            <person name="Eastwood D.C."/>
            <person name="Foster G.D."/>
            <person name="Sonnenberg A.S."/>
            <person name="Cullen D."/>
            <person name="de Vries R.P."/>
            <person name="Lundell T."/>
            <person name="Hibbett D.S."/>
            <person name="Henrissat B."/>
            <person name="Burton K.S."/>
            <person name="Kerrigan R.W."/>
            <person name="Challen M.P."/>
            <person name="Grigoriev I.V."/>
            <person name="Martin F."/>
        </authorList>
    </citation>
    <scope>NUCLEOTIDE SEQUENCE [LARGE SCALE GENOMIC DNA]</scope>
    <source>
        <strain evidence="3">JB137-S8 / ATCC MYA-4627 / FGSC 10392</strain>
    </source>
</reference>
<dbReference type="Proteomes" id="UP000008493">
    <property type="component" value="Unassembled WGS sequence"/>
</dbReference>
<accession>K5X3G2</accession>
<dbReference type="GeneID" id="18823144"/>
<name>K5X3G2_AGABU</name>
<evidence type="ECO:0000256" key="1">
    <source>
        <dbReference type="SAM" id="MobiDB-lite"/>
    </source>
</evidence>
<dbReference type="KEGG" id="abp:AGABI1DRAFT111025"/>
<dbReference type="AlphaFoldDB" id="K5X3G2"/>
<organism evidence="2 3">
    <name type="scientific">Agaricus bisporus var. burnettii (strain JB137-S8 / ATCC MYA-4627 / FGSC 10392)</name>
    <name type="common">White button mushroom</name>
    <dbReference type="NCBI Taxonomy" id="597362"/>
    <lineage>
        <taxon>Eukaryota</taxon>
        <taxon>Fungi</taxon>
        <taxon>Dikarya</taxon>
        <taxon>Basidiomycota</taxon>
        <taxon>Agaricomycotina</taxon>
        <taxon>Agaricomycetes</taxon>
        <taxon>Agaricomycetidae</taxon>
        <taxon>Agaricales</taxon>
        <taxon>Agaricineae</taxon>
        <taxon>Agaricaceae</taxon>
        <taxon>Agaricus</taxon>
    </lineage>
</organism>
<keyword evidence="3" id="KW-1185">Reference proteome</keyword>
<dbReference type="EMBL" id="JH971386">
    <property type="protein sequence ID" value="EKM82386.1"/>
    <property type="molecule type" value="Genomic_DNA"/>
</dbReference>
<sequence>MNIDEELSLVKTIRRMEQVKLDMEEERHGPSSISGCRTSTSNSPNHISRSPPLCFLDRLCQPYMDPPPRQTILPSPFQ</sequence>
<dbReference type="InParanoid" id="K5X3G2"/>
<dbReference type="RefSeq" id="XP_007326418.1">
    <property type="nucleotide sequence ID" value="XM_007326356.1"/>
</dbReference>
<protein>
    <submittedName>
        <fullName evidence="2">Uncharacterized protein</fullName>
    </submittedName>
</protein>
<gene>
    <name evidence="2" type="ORF">AGABI1DRAFT_111025</name>
</gene>